<reference evidence="2" key="1">
    <citation type="submission" date="2020-11" db="EMBL/GenBank/DDBJ databases">
        <authorList>
            <person name="Tran Van P."/>
        </authorList>
    </citation>
    <scope>NUCLEOTIDE SEQUENCE</scope>
</reference>
<evidence type="ECO:0000259" key="1">
    <source>
        <dbReference type="PROSITE" id="PS51212"/>
    </source>
</evidence>
<dbReference type="InterPro" id="IPR002889">
    <property type="entry name" value="WSC_carb-bd"/>
</dbReference>
<protein>
    <recommendedName>
        <fullName evidence="1">WSC domain-containing protein</fullName>
    </recommendedName>
</protein>
<dbReference type="EMBL" id="CAJPEV010000398">
    <property type="protein sequence ID" value="CAG0884864.1"/>
    <property type="molecule type" value="Genomic_DNA"/>
</dbReference>
<dbReference type="AlphaFoldDB" id="A0A7R8X5N1"/>
<evidence type="ECO:0000313" key="2">
    <source>
        <dbReference type="EMBL" id="CAD7243272.1"/>
    </source>
</evidence>
<dbReference type="Proteomes" id="UP000677054">
    <property type="component" value="Unassembled WGS sequence"/>
</dbReference>
<dbReference type="EMBL" id="LR899915">
    <property type="protein sequence ID" value="CAD7243272.1"/>
    <property type="molecule type" value="Genomic_DNA"/>
</dbReference>
<sequence>MSQYLGCYEEDLARPLFSASPGGYDPAAGVTPEACALACSQVGFAYAAVQEGGDFCTCSKTNPAILKKSTGCNGTCSTGAECGGAVDPHPLSAYLSASDVVVFAALNVSVDRDRAVGDAVTVAAATDLDATETVEKFVAYGDGSPMVRLPPVAPLILIPGVYTLAVVAIGREPVAVARVSLTPHVSRFPTVSIHVTGVGGSPINSRDFSFVAFGRMPRIKKSDSR</sequence>
<keyword evidence="3" id="KW-1185">Reference proteome</keyword>
<dbReference type="PROSITE" id="PS51212">
    <property type="entry name" value="WSC"/>
    <property type="match status" value="1"/>
</dbReference>
<dbReference type="SMART" id="SM00321">
    <property type="entry name" value="WSC"/>
    <property type="match status" value="1"/>
</dbReference>
<evidence type="ECO:0000313" key="3">
    <source>
        <dbReference type="Proteomes" id="UP000677054"/>
    </source>
</evidence>
<accession>A0A7R8X5N1</accession>
<name>A0A7R8X5N1_9CRUS</name>
<dbReference type="Pfam" id="PF01822">
    <property type="entry name" value="WSC"/>
    <property type="match status" value="1"/>
</dbReference>
<feature type="domain" description="WSC" evidence="1">
    <location>
        <begin position="1"/>
        <end position="97"/>
    </location>
</feature>
<proteinExistence type="predicted"/>
<gene>
    <name evidence="2" type="ORF">DSTB1V02_LOCUS3200</name>
</gene>
<organism evidence="2">
    <name type="scientific">Darwinula stevensoni</name>
    <dbReference type="NCBI Taxonomy" id="69355"/>
    <lineage>
        <taxon>Eukaryota</taxon>
        <taxon>Metazoa</taxon>
        <taxon>Ecdysozoa</taxon>
        <taxon>Arthropoda</taxon>
        <taxon>Crustacea</taxon>
        <taxon>Oligostraca</taxon>
        <taxon>Ostracoda</taxon>
        <taxon>Podocopa</taxon>
        <taxon>Podocopida</taxon>
        <taxon>Darwinulocopina</taxon>
        <taxon>Darwinuloidea</taxon>
        <taxon>Darwinulidae</taxon>
        <taxon>Darwinula</taxon>
    </lineage>
</organism>